<dbReference type="GO" id="GO:0009982">
    <property type="term" value="F:pseudouridine synthase activity"/>
    <property type="evidence" value="ECO:0007669"/>
    <property type="project" value="InterPro"/>
</dbReference>
<keyword evidence="5" id="KW-1185">Reference proteome</keyword>
<accession>A0A1Y3AS02</accession>
<dbReference type="InterPro" id="IPR020103">
    <property type="entry name" value="PsdUridine_synth_cat_dom_sf"/>
</dbReference>
<dbReference type="AlphaFoldDB" id="A0A1Y3AS02"/>
<evidence type="ECO:0000256" key="3">
    <source>
        <dbReference type="ARBA" id="ARBA00023235"/>
    </source>
</evidence>
<sequence length="101" mass="11541">VTPETGVRHQIRVHLGFGLRCPILGDHKYSNLDSLSPQRLPSDILMALKIRQSKSRTIPMHLHASLIMIPELGKNGQNIFIPAPLPYHFRQNMRSLKLRLN</sequence>
<dbReference type="GO" id="GO:0001522">
    <property type="term" value="P:pseudouridine synthesis"/>
    <property type="evidence" value="ECO:0007669"/>
    <property type="project" value="InterPro"/>
</dbReference>
<dbReference type="InterPro" id="IPR050188">
    <property type="entry name" value="RluA_PseudoU_synthase"/>
</dbReference>
<feature type="non-terminal residue" evidence="4">
    <location>
        <position position="1"/>
    </location>
</feature>
<protein>
    <recommendedName>
        <fullName evidence="6">Pseudouridine synthase RsuA/RluA-like domain-containing protein</fullName>
    </recommendedName>
</protein>
<reference evidence="4 5" key="1">
    <citation type="submission" date="2017-03" db="EMBL/GenBank/DDBJ databases">
        <title>Genome Survey of Euroglyphus maynei.</title>
        <authorList>
            <person name="Arlian L.G."/>
            <person name="Morgan M.S."/>
            <person name="Rider S.D."/>
        </authorList>
    </citation>
    <scope>NUCLEOTIDE SEQUENCE [LARGE SCALE GENOMIC DNA]</scope>
    <source>
        <strain evidence="4">Arlian Lab</strain>
        <tissue evidence="4">Whole body</tissue>
    </source>
</reference>
<name>A0A1Y3AS02_EURMA</name>
<dbReference type="PANTHER" id="PTHR21600:SF83">
    <property type="entry name" value="PSEUDOURIDYLATE SYNTHASE RPUSD4, MITOCHONDRIAL"/>
    <property type="match status" value="1"/>
</dbReference>
<comment type="catalytic activity">
    <reaction evidence="1">
        <text>a uridine in mRNA = a pseudouridine in mRNA</text>
        <dbReference type="Rhea" id="RHEA:56644"/>
        <dbReference type="Rhea" id="RHEA-COMP:14658"/>
        <dbReference type="Rhea" id="RHEA-COMP:14659"/>
        <dbReference type="ChEBI" id="CHEBI:65314"/>
        <dbReference type="ChEBI" id="CHEBI:65315"/>
    </reaction>
</comment>
<evidence type="ECO:0000313" key="4">
    <source>
        <dbReference type="EMBL" id="OTF71240.1"/>
    </source>
</evidence>
<organism evidence="4 5">
    <name type="scientific">Euroglyphus maynei</name>
    <name type="common">Mayne's house dust mite</name>
    <dbReference type="NCBI Taxonomy" id="6958"/>
    <lineage>
        <taxon>Eukaryota</taxon>
        <taxon>Metazoa</taxon>
        <taxon>Ecdysozoa</taxon>
        <taxon>Arthropoda</taxon>
        <taxon>Chelicerata</taxon>
        <taxon>Arachnida</taxon>
        <taxon>Acari</taxon>
        <taxon>Acariformes</taxon>
        <taxon>Sarcoptiformes</taxon>
        <taxon>Astigmata</taxon>
        <taxon>Psoroptidia</taxon>
        <taxon>Analgoidea</taxon>
        <taxon>Pyroglyphidae</taxon>
        <taxon>Pyroglyphinae</taxon>
        <taxon>Euroglyphus</taxon>
    </lineage>
</organism>
<evidence type="ECO:0000256" key="1">
    <source>
        <dbReference type="ARBA" id="ARBA00001166"/>
    </source>
</evidence>
<dbReference type="SUPFAM" id="SSF55120">
    <property type="entry name" value="Pseudouridine synthase"/>
    <property type="match status" value="1"/>
</dbReference>
<comment type="similarity">
    <text evidence="2">Belongs to the pseudouridine synthase RluA family.</text>
</comment>
<keyword evidence="3" id="KW-0413">Isomerase</keyword>
<dbReference type="GO" id="GO:0003723">
    <property type="term" value="F:RNA binding"/>
    <property type="evidence" value="ECO:0007669"/>
    <property type="project" value="InterPro"/>
</dbReference>
<comment type="caution">
    <text evidence="4">The sequence shown here is derived from an EMBL/GenBank/DDBJ whole genome shotgun (WGS) entry which is preliminary data.</text>
</comment>
<dbReference type="Proteomes" id="UP000194236">
    <property type="component" value="Unassembled WGS sequence"/>
</dbReference>
<evidence type="ECO:0000313" key="5">
    <source>
        <dbReference type="Proteomes" id="UP000194236"/>
    </source>
</evidence>
<evidence type="ECO:0000256" key="2">
    <source>
        <dbReference type="ARBA" id="ARBA00010876"/>
    </source>
</evidence>
<evidence type="ECO:0008006" key="6">
    <source>
        <dbReference type="Google" id="ProtNLM"/>
    </source>
</evidence>
<dbReference type="OrthoDB" id="418349at2759"/>
<dbReference type="EMBL" id="MUJZ01061969">
    <property type="protein sequence ID" value="OTF71240.1"/>
    <property type="molecule type" value="Genomic_DNA"/>
</dbReference>
<dbReference type="Gene3D" id="3.30.2350.10">
    <property type="entry name" value="Pseudouridine synthase"/>
    <property type="match status" value="1"/>
</dbReference>
<dbReference type="PANTHER" id="PTHR21600">
    <property type="entry name" value="MITOCHONDRIAL RNA PSEUDOURIDINE SYNTHASE"/>
    <property type="match status" value="1"/>
</dbReference>
<proteinExistence type="inferred from homology"/>
<gene>
    <name evidence="4" type="ORF">BLA29_012663</name>
</gene>